<proteinExistence type="predicted"/>
<dbReference type="RefSeq" id="WP_076088831.1">
    <property type="nucleotide sequence ID" value="NZ_CP019070.1"/>
</dbReference>
<evidence type="ECO:0000313" key="1">
    <source>
        <dbReference type="EMBL" id="APW66740.1"/>
    </source>
</evidence>
<protein>
    <submittedName>
        <fullName evidence="1">Uncharacterized protein</fullName>
    </submittedName>
</protein>
<accession>A0A1P8KQB7</accession>
<keyword evidence="2" id="KW-1185">Reference proteome</keyword>
<dbReference type="Proteomes" id="UP000186074">
    <property type="component" value="Chromosome"/>
</dbReference>
<organism evidence="1 2">
    <name type="scientific">Poseidonibacter parvus</name>
    <dbReference type="NCBI Taxonomy" id="1850254"/>
    <lineage>
        <taxon>Bacteria</taxon>
        <taxon>Pseudomonadati</taxon>
        <taxon>Campylobacterota</taxon>
        <taxon>Epsilonproteobacteria</taxon>
        <taxon>Campylobacterales</taxon>
        <taxon>Arcobacteraceae</taxon>
        <taxon>Poseidonibacter</taxon>
    </lineage>
</organism>
<dbReference type="OrthoDB" id="5344242at2"/>
<reference evidence="1 2" key="1">
    <citation type="submission" date="2017-01" db="EMBL/GenBank/DDBJ databases">
        <title>Genome sequencing of Arcobacter sp. LPB0137.</title>
        <authorList>
            <person name="Lee G.-W."/>
            <person name="Yi H."/>
        </authorList>
    </citation>
    <scope>NUCLEOTIDE SEQUENCE [LARGE SCALE GENOMIC DNA]</scope>
    <source>
        <strain evidence="1 2">LPB0137</strain>
    </source>
</reference>
<name>A0A1P8KQB7_9BACT</name>
<dbReference type="AlphaFoldDB" id="A0A1P8KQB7"/>
<gene>
    <name evidence="1" type="ORF">LPB137_13180</name>
</gene>
<dbReference type="KEGG" id="alp:LPB137_13180"/>
<dbReference type="EMBL" id="CP019070">
    <property type="protein sequence ID" value="APW66740.1"/>
    <property type="molecule type" value="Genomic_DNA"/>
</dbReference>
<evidence type="ECO:0000313" key="2">
    <source>
        <dbReference type="Proteomes" id="UP000186074"/>
    </source>
</evidence>
<sequence length="79" mass="9133">MYKIVVANQCACFKKSSLESNIKFQSKDDALMKALEMKSTMNKDFCKKHEFEVEEMYNNFVIKFYSDARDNCCGNGCCS</sequence>